<feature type="region of interest" description="Disordered" evidence="16">
    <location>
        <begin position="1"/>
        <end position="84"/>
    </location>
</feature>
<evidence type="ECO:0000256" key="4">
    <source>
        <dbReference type="ARBA" id="ARBA00013017"/>
    </source>
</evidence>
<dbReference type="STRING" id="240176.A8NNU8"/>
<dbReference type="RefSeq" id="XP_001835201.1">
    <property type="nucleotide sequence ID" value="XM_001835149.2"/>
</dbReference>
<evidence type="ECO:0000256" key="3">
    <source>
        <dbReference type="ARBA" id="ARBA00011245"/>
    </source>
</evidence>
<evidence type="ECO:0000256" key="15">
    <source>
        <dbReference type="ARBA" id="ARBA00077538"/>
    </source>
</evidence>
<comment type="catalytic activity">
    <reaction evidence="14">
        <text>a hydroperoxide + [thioredoxin]-dithiol = an alcohol + [thioredoxin]-disulfide + H2O</text>
        <dbReference type="Rhea" id="RHEA:62620"/>
        <dbReference type="Rhea" id="RHEA-COMP:10698"/>
        <dbReference type="Rhea" id="RHEA-COMP:10700"/>
        <dbReference type="ChEBI" id="CHEBI:15377"/>
        <dbReference type="ChEBI" id="CHEBI:29950"/>
        <dbReference type="ChEBI" id="CHEBI:30879"/>
        <dbReference type="ChEBI" id="CHEBI:35924"/>
        <dbReference type="ChEBI" id="CHEBI:50058"/>
        <dbReference type="EC" id="1.11.1.24"/>
    </reaction>
</comment>
<feature type="domain" description="Thioredoxin" evidence="17">
    <location>
        <begin position="84"/>
        <end position="230"/>
    </location>
</feature>
<keyword evidence="19" id="KW-1185">Reference proteome</keyword>
<dbReference type="FunCoup" id="A8NNU8">
    <property type="interactions" value="190"/>
</dbReference>
<dbReference type="EC" id="1.11.1.24" evidence="4"/>
<evidence type="ECO:0000256" key="9">
    <source>
        <dbReference type="ARBA" id="ARBA00023157"/>
    </source>
</evidence>
<keyword evidence="10" id="KW-0539">Nucleus</keyword>
<keyword evidence="8" id="KW-0238">DNA-binding</keyword>
<gene>
    <name evidence="18" type="ORF">CC1G_07744</name>
</gene>
<dbReference type="GO" id="GO:0005634">
    <property type="term" value="C:nucleus"/>
    <property type="evidence" value="ECO:0007669"/>
    <property type="project" value="UniProtKB-SubCell"/>
</dbReference>
<keyword evidence="7" id="KW-0560">Oxidoreductase</keyword>
<evidence type="ECO:0000256" key="2">
    <source>
        <dbReference type="ARBA" id="ARBA00007696"/>
    </source>
</evidence>
<dbReference type="KEGG" id="cci:CC1G_07744"/>
<proteinExistence type="inferred from homology"/>
<feature type="compositionally biased region" description="Basic residues" evidence="16">
    <location>
        <begin position="36"/>
        <end position="45"/>
    </location>
</feature>
<dbReference type="Pfam" id="PF00578">
    <property type="entry name" value="AhpC-TSA"/>
    <property type="match status" value="1"/>
</dbReference>
<dbReference type="InterPro" id="IPR050924">
    <property type="entry name" value="Peroxiredoxin_BCP/PrxQ"/>
</dbReference>
<comment type="subunit">
    <text evidence="3">Monomer.</text>
</comment>
<reference evidence="18 19" key="1">
    <citation type="journal article" date="2010" name="Proc. Natl. Acad. Sci. U.S.A.">
        <title>Insights into evolution of multicellular fungi from the assembled chromosomes of the mushroom Coprinopsis cinerea (Coprinus cinereus).</title>
        <authorList>
            <person name="Stajich J.E."/>
            <person name="Wilke S.K."/>
            <person name="Ahren D."/>
            <person name="Au C.H."/>
            <person name="Birren B.W."/>
            <person name="Borodovsky M."/>
            <person name="Burns C."/>
            <person name="Canback B."/>
            <person name="Casselton L.A."/>
            <person name="Cheng C.K."/>
            <person name="Deng J."/>
            <person name="Dietrich F.S."/>
            <person name="Fargo D.C."/>
            <person name="Farman M.L."/>
            <person name="Gathman A.C."/>
            <person name="Goldberg J."/>
            <person name="Guigo R."/>
            <person name="Hoegger P.J."/>
            <person name="Hooker J.B."/>
            <person name="Huggins A."/>
            <person name="James T.Y."/>
            <person name="Kamada T."/>
            <person name="Kilaru S."/>
            <person name="Kodira C."/>
            <person name="Kues U."/>
            <person name="Kupfer D."/>
            <person name="Kwan H.S."/>
            <person name="Lomsadze A."/>
            <person name="Li W."/>
            <person name="Lilly W.W."/>
            <person name="Ma L.J."/>
            <person name="Mackey A.J."/>
            <person name="Manning G."/>
            <person name="Martin F."/>
            <person name="Muraguchi H."/>
            <person name="Natvig D.O."/>
            <person name="Palmerini H."/>
            <person name="Ramesh M.A."/>
            <person name="Rehmeyer C.J."/>
            <person name="Roe B.A."/>
            <person name="Shenoy N."/>
            <person name="Stanke M."/>
            <person name="Ter-Hovhannisyan V."/>
            <person name="Tunlid A."/>
            <person name="Velagapudi R."/>
            <person name="Vision T.J."/>
            <person name="Zeng Q."/>
            <person name="Zolan M.E."/>
            <person name="Pukkila P.J."/>
        </authorList>
    </citation>
    <scope>NUCLEOTIDE SEQUENCE [LARGE SCALE GENOMIC DNA]</scope>
    <source>
        <strain evidence="19">Okayama-7 / 130 / ATCC MYA-4618 / FGSC 9003</strain>
    </source>
</reference>
<protein>
    <recommendedName>
        <fullName evidence="4">thioredoxin-dependent peroxiredoxin</fullName>
        <ecNumber evidence="4">1.11.1.24</ecNumber>
    </recommendedName>
    <alternativeName>
        <fullName evidence="15">Nuclear thiol peroxidase</fullName>
    </alternativeName>
    <alternativeName>
        <fullName evidence="12">Thioredoxin peroxidase</fullName>
    </alternativeName>
</protein>
<evidence type="ECO:0000256" key="8">
    <source>
        <dbReference type="ARBA" id="ARBA00023125"/>
    </source>
</evidence>
<evidence type="ECO:0000256" key="13">
    <source>
        <dbReference type="ARBA" id="ARBA00038489"/>
    </source>
</evidence>
<evidence type="ECO:0000256" key="12">
    <source>
        <dbReference type="ARBA" id="ARBA00032824"/>
    </source>
</evidence>
<dbReference type="GO" id="GO:0000785">
    <property type="term" value="C:chromatin"/>
    <property type="evidence" value="ECO:0007669"/>
    <property type="project" value="InterPro"/>
</dbReference>
<dbReference type="OrthoDB" id="338622at2759"/>
<evidence type="ECO:0000256" key="16">
    <source>
        <dbReference type="SAM" id="MobiDB-lite"/>
    </source>
</evidence>
<evidence type="ECO:0000256" key="1">
    <source>
        <dbReference type="ARBA" id="ARBA00004123"/>
    </source>
</evidence>
<dbReference type="Pfam" id="PF01101">
    <property type="entry name" value="HMG14_17"/>
    <property type="match status" value="1"/>
</dbReference>
<comment type="caution">
    <text evidence="18">The sequence shown here is derived from an EMBL/GenBank/DDBJ whole genome shotgun (WGS) entry which is preliminary data.</text>
</comment>
<dbReference type="OMA" id="CGFRDNF"/>
<comment type="similarity">
    <text evidence="13">Belongs to the peroxiredoxin family. BCP/PrxQ subfamily.</text>
</comment>
<keyword evidence="11" id="KW-0676">Redox-active center</keyword>
<dbReference type="InParanoid" id="A8NNU8"/>
<evidence type="ECO:0000313" key="19">
    <source>
        <dbReference type="Proteomes" id="UP000001861"/>
    </source>
</evidence>
<evidence type="ECO:0000256" key="10">
    <source>
        <dbReference type="ARBA" id="ARBA00023242"/>
    </source>
</evidence>
<evidence type="ECO:0000256" key="14">
    <source>
        <dbReference type="ARBA" id="ARBA00049091"/>
    </source>
</evidence>
<dbReference type="GO" id="GO:0008379">
    <property type="term" value="F:thioredoxin peroxidase activity"/>
    <property type="evidence" value="ECO:0007669"/>
    <property type="project" value="TreeGrafter"/>
</dbReference>
<dbReference type="GO" id="GO:0034599">
    <property type="term" value="P:cellular response to oxidative stress"/>
    <property type="evidence" value="ECO:0007669"/>
    <property type="project" value="TreeGrafter"/>
</dbReference>
<comment type="similarity">
    <text evidence="2">Belongs to the HMGN family.</text>
</comment>
<dbReference type="CDD" id="cd03017">
    <property type="entry name" value="PRX_BCP"/>
    <property type="match status" value="1"/>
</dbReference>
<dbReference type="Proteomes" id="UP000001861">
    <property type="component" value="Unassembled WGS sequence"/>
</dbReference>
<feature type="compositionally biased region" description="Basic and acidic residues" evidence="16">
    <location>
        <begin position="46"/>
        <end position="69"/>
    </location>
</feature>
<comment type="subcellular location">
    <subcellularLocation>
        <location evidence="1">Nucleus</location>
    </subcellularLocation>
</comment>
<evidence type="ECO:0000313" key="18">
    <source>
        <dbReference type="EMBL" id="EAU86548.1"/>
    </source>
</evidence>
<dbReference type="VEuPathDB" id="FungiDB:CC1G_07744"/>
<dbReference type="GO" id="GO:0031492">
    <property type="term" value="F:nucleosomal DNA binding"/>
    <property type="evidence" value="ECO:0007669"/>
    <property type="project" value="InterPro"/>
</dbReference>
<evidence type="ECO:0000256" key="6">
    <source>
        <dbReference type="ARBA" id="ARBA00022862"/>
    </source>
</evidence>
<dbReference type="PANTHER" id="PTHR42801:SF23">
    <property type="entry name" value="PEROXIREDOXIN DOT5"/>
    <property type="match status" value="1"/>
</dbReference>
<evidence type="ECO:0000259" key="17">
    <source>
        <dbReference type="PROSITE" id="PS51352"/>
    </source>
</evidence>
<sequence>MPARAKSSEGAASAEPPRRSSRIAAQPQPDPPAPKPQRKASSSKKRAAEEPAAEEKSAESSSKKAKSDSDEAGNGDEAASLQPIDIGDSLPSLVLKNEKGEDIQIADLAKEKGVVLFLVPRADTPGCTTQACGFRDIYPDFSSVNFDVYCLSADSPTAQTKWQTKKELPYSLISDPKRSLIAALGASEGGKTKRSHFIFEKGGKLVEKRNPVKPGESPQLALEFIKGLESKAE</sequence>
<dbReference type="InterPro" id="IPR013766">
    <property type="entry name" value="Thioredoxin_domain"/>
</dbReference>
<dbReference type="AlphaFoldDB" id="A8NNU8"/>
<dbReference type="GO" id="GO:0045454">
    <property type="term" value="P:cell redox homeostasis"/>
    <property type="evidence" value="ECO:0007669"/>
    <property type="project" value="TreeGrafter"/>
</dbReference>
<dbReference type="eggNOG" id="KOG0855">
    <property type="taxonomic scope" value="Eukaryota"/>
</dbReference>
<evidence type="ECO:0000256" key="11">
    <source>
        <dbReference type="ARBA" id="ARBA00023284"/>
    </source>
</evidence>
<dbReference type="EMBL" id="AACS02000012">
    <property type="protein sequence ID" value="EAU86548.1"/>
    <property type="molecule type" value="Genomic_DNA"/>
</dbReference>
<accession>A8NNU8</accession>
<dbReference type="InterPro" id="IPR036249">
    <property type="entry name" value="Thioredoxin-like_sf"/>
</dbReference>
<dbReference type="GO" id="GO:0005737">
    <property type="term" value="C:cytoplasm"/>
    <property type="evidence" value="ECO:0007669"/>
    <property type="project" value="TreeGrafter"/>
</dbReference>
<keyword evidence="9" id="KW-1015">Disulfide bond</keyword>
<dbReference type="InterPro" id="IPR000866">
    <property type="entry name" value="AhpC/TSA"/>
</dbReference>
<organism evidence="18 19">
    <name type="scientific">Coprinopsis cinerea (strain Okayama-7 / 130 / ATCC MYA-4618 / FGSC 9003)</name>
    <name type="common">Inky cap fungus</name>
    <name type="synonym">Hormographiella aspergillata</name>
    <dbReference type="NCBI Taxonomy" id="240176"/>
    <lineage>
        <taxon>Eukaryota</taxon>
        <taxon>Fungi</taxon>
        <taxon>Dikarya</taxon>
        <taxon>Basidiomycota</taxon>
        <taxon>Agaricomycotina</taxon>
        <taxon>Agaricomycetes</taxon>
        <taxon>Agaricomycetidae</taxon>
        <taxon>Agaricales</taxon>
        <taxon>Agaricineae</taxon>
        <taxon>Psathyrellaceae</taxon>
        <taxon>Coprinopsis</taxon>
    </lineage>
</organism>
<dbReference type="FunFam" id="3.40.30.10:FF:000157">
    <property type="entry name" value="DOT5p Nuclear thiol peroxidase"/>
    <property type="match status" value="1"/>
</dbReference>
<dbReference type="SUPFAM" id="SSF52833">
    <property type="entry name" value="Thioredoxin-like"/>
    <property type="match status" value="1"/>
</dbReference>
<dbReference type="PROSITE" id="PS51352">
    <property type="entry name" value="THIOREDOXIN_2"/>
    <property type="match status" value="1"/>
</dbReference>
<keyword evidence="6" id="KW-0049">Antioxidant</keyword>
<evidence type="ECO:0000256" key="7">
    <source>
        <dbReference type="ARBA" id="ARBA00023002"/>
    </source>
</evidence>
<dbReference type="PANTHER" id="PTHR42801">
    <property type="entry name" value="THIOREDOXIN-DEPENDENT PEROXIDE REDUCTASE"/>
    <property type="match status" value="1"/>
</dbReference>
<keyword evidence="5" id="KW-0575">Peroxidase</keyword>
<evidence type="ECO:0000256" key="5">
    <source>
        <dbReference type="ARBA" id="ARBA00022559"/>
    </source>
</evidence>
<dbReference type="GeneID" id="6011799"/>
<name>A8NNU8_COPC7</name>
<dbReference type="Gene3D" id="3.40.30.10">
    <property type="entry name" value="Glutaredoxin"/>
    <property type="match status" value="1"/>
</dbReference>
<dbReference type="InterPro" id="IPR000079">
    <property type="entry name" value="HMGN_fam"/>
</dbReference>